<comment type="caution">
    <text evidence="1">The sequence shown here is derived from an EMBL/GenBank/DDBJ whole genome shotgun (WGS) entry which is preliminary data.</text>
</comment>
<reference evidence="1 2" key="1">
    <citation type="submission" date="2018-09" db="EMBL/GenBank/DDBJ databases">
        <title>The draft genome of Acinetobacter spp. strains.</title>
        <authorList>
            <person name="Qin J."/>
            <person name="Feng Y."/>
            <person name="Zong Z."/>
        </authorList>
    </citation>
    <scope>NUCLEOTIDE SEQUENCE [LARGE SCALE GENOMIC DNA]</scope>
    <source>
        <strain evidence="1 2">WCHAc060115</strain>
    </source>
</reference>
<dbReference type="AlphaFoldDB" id="A0A3A8ESW2"/>
<name>A0A3A8ESW2_9GAMM</name>
<evidence type="ECO:0000313" key="1">
    <source>
        <dbReference type="EMBL" id="RKG37937.1"/>
    </source>
</evidence>
<keyword evidence="2" id="KW-1185">Reference proteome</keyword>
<accession>A0A3A8ESW2</accession>
<dbReference type="PROSITE" id="PS51257">
    <property type="entry name" value="PROKAR_LIPOPROTEIN"/>
    <property type="match status" value="1"/>
</dbReference>
<sequence>MMKSKIGINMWLLKSITTFALLFISIIACSEVDEKIIDKKDVDSCSIDFDEVDFCTQENLKKYNGVLQKNIANFNGDKYLLNFKYKKYIYFAVIDLKGGKVYSFPASITLLERGQDISFSKDKNIFCINGNFNQYQNSYRNVRSCYFYNNGNFNLKSRDEIKNKSNNQVVNGVLFKNNVVTVNIPNDSEFYSKCRGGSSQKKCQDLSNKNDYFYPSSEIGNIIVNVDKFIGDQNIKKINFDTFRFISNGEAVVYSIGEKYYETDDGLSSNFYLIKLKPKVEVIDLGSKYYIDSRYNLSYVDISGVKKNIKLEF</sequence>
<proteinExistence type="predicted"/>
<evidence type="ECO:0000313" key="2">
    <source>
        <dbReference type="Proteomes" id="UP000280405"/>
    </source>
</evidence>
<organism evidence="1 2">
    <name type="scientific">Acinetobacter rongchengensis</name>
    <dbReference type="NCBI Taxonomy" id="2419601"/>
    <lineage>
        <taxon>Bacteria</taxon>
        <taxon>Pseudomonadati</taxon>
        <taxon>Pseudomonadota</taxon>
        <taxon>Gammaproteobacteria</taxon>
        <taxon>Moraxellales</taxon>
        <taxon>Moraxellaceae</taxon>
        <taxon>Acinetobacter</taxon>
    </lineage>
</organism>
<gene>
    <name evidence="1" type="ORF">D7V20_09310</name>
</gene>
<protein>
    <submittedName>
        <fullName evidence="1">Uncharacterized protein</fullName>
    </submittedName>
</protein>
<dbReference type="Proteomes" id="UP000280405">
    <property type="component" value="Unassembled WGS sequence"/>
</dbReference>
<dbReference type="EMBL" id="RAXT01000015">
    <property type="protein sequence ID" value="RKG37937.1"/>
    <property type="molecule type" value="Genomic_DNA"/>
</dbReference>